<name>A0A699UQY0_TANCI</name>
<keyword evidence="3" id="KW-0520">NAD</keyword>
<dbReference type="EMBL" id="BKCJ011345301">
    <property type="protein sequence ID" value="GFD23509.1"/>
    <property type="molecule type" value="Genomic_DNA"/>
</dbReference>
<gene>
    <name evidence="5" type="ORF">Tci_895478</name>
</gene>
<dbReference type="GO" id="GO:0005737">
    <property type="term" value="C:cytoplasm"/>
    <property type="evidence" value="ECO:0007669"/>
    <property type="project" value="TreeGrafter"/>
</dbReference>
<feature type="domain" description="Aldehyde dehydrogenase" evidence="4">
    <location>
        <begin position="3"/>
        <end position="50"/>
    </location>
</feature>
<dbReference type="InterPro" id="IPR016162">
    <property type="entry name" value="Ald_DH_N"/>
</dbReference>
<proteinExistence type="inferred from homology"/>
<dbReference type="InterPro" id="IPR012394">
    <property type="entry name" value="Aldehyde_DH_NAD(P)"/>
</dbReference>
<dbReference type="InterPro" id="IPR015590">
    <property type="entry name" value="Aldehyde_DH_dom"/>
</dbReference>
<evidence type="ECO:0000259" key="4">
    <source>
        <dbReference type="Pfam" id="PF00171"/>
    </source>
</evidence>
<dbReference type="Gene3D" id="3.40.309.10">
    <property type="entry name" value="Aldehyde Dehydrogenase, Chain A, domain 2"/>
    <property type="match status" value="1"/>
</dbReference>
<feature type="non-terminal residue" evidence="5">
    <location>
        <position position="1"/>
    </location>
</feature>
<dbReference type="PANTHER" id="PTHR43570:SF20">
    <property type="entry name" value="ALDEHYDE DEHYDROGENASE ALDX-RELATED"/>
    <property type="match status" value="1"/>
</dbReference>
<dbReference type="GO" id="GO:0004029">
    <property type="term" value="F:aldehyde dehydrogenase (NAD+) activity"/>
    <property type="evidence" value="ECO:0007669"/>
    <property type="project" value="TreeGrafter"/>
</dbReference>
<dbReference type="InterPro" id="IPR016163">
    <property type="entry name" value="Ald_DH_C"/>
</dbReference>
<sequence length="116" mass="11867">AEQKRVLEQTHSGGVCLNDTLLHVAQDDLPFGGIGASGMGHYHGHEGVTASLSGCSSQTAAPGFSVLRASDMPFLQAVIPVMLEGATAAVTLRNAVDATLHSLDSGLAGLSPEMLK</sequence>
<dbReference type="SUPFAM" id="SSF53720">
    <property type="entry name" value="ALDH-like"/>
    <property type="match status" value="1"/>
</dbReference>
<dbReference type="Pfam" id="PF00171">
    <property type="entry name" value="Aldedh"/>
    <property type="match status" value="1"/>
</dbReference>
<reference evidence="5" key="1">
    <citation type="journal article" date="2019" name="Sci. Rep.">
        <title>Draft genome of Tanacetum cinerariifolium, the natural source of mosquito coil.</title>
        <authorList>
            <person name="Yamashiro T."/>
            <person name="Shiraishi A."/>
            <person name="Satake H."/>
            <person name="Nakayama K."/>
        </authorList>
    </citation>
    <scope>NUCLEOTIDE SEQUENCE</scope>
</reference>
<evidence type="ECO:0000256" key="3">
    <source>
        <dbReference type="ARBA" id="ARBA00023027"/>
    </source>
</evidence>
<organism evidence="5">
    <name type="scientific">Tanacetum cinerariifolium</name>
    <name type="common">Dalmatian daisy</name>
    <name type="synonym">Chrysanthemum cinerariifolium</name>
    <dbReference type="NCBI Taxonomy" id="118510"/>
    <lineage>
        <taxon>Eukaryota</taxon>
        <taxon>Viridiplantae</taxon>
        <taxon>Streptophyta</taxon>
        <taxon>Embryophyta</taxon>
        <taxon>Tracheophyta</taxon>
        <taxon>Spermatophyta</taxon>
        <taxon>Magnoliopsida</taxon>
        <taxon>eudicotyledons</taxon>
        <taxon>Gunneridae</taxon>
        <taxon>Pentapetalae</taxon>
        <taxon>asterids</taxon>
        <taxon>campanulids</taxon>
        <taxon>Asterales</taxon>
        <taxon>Asteraceae</taxon>
        <taxon>Asteroideae</taxon>
        <taxon>Anthemideae</taxon>
        <taxon>Anthemidinae</taxon>
        <taxon>Tanacetum</taxon>
    </lineage>
</organism>
<protein>
    <submittedName>
        <fullName evidence="5">Aldehyde dehydrogenase family 3 member F1</fullName>
    </submittedName>
</protein>
<dbReference type="PANTHER" id="PTHR43570">
    <property type="entry name" value="ALDEHYDE DEHYDROGENASE"/>
    <property type="match status" value="1"/>
</dbReference>
<evidence type="ECO:0000313" key="5">
    <source>
        <dbReference type="EMBL" id="GFD23509.1"/>
    </source>
</evidence>
<evidence type="ECO:0000256" key="1">
    <source>
        <dbReference type="ARBA" id="ARBA00009986"/>
    </source>
</evidence>
<dbReference type="GO" id="GO:0006081">
    <property type="term" value="P:aldehyde metabolic process"/>
    <property type="evidence" value="ECO:0007669"/>
    <property type="project" value="InterPro"/>
</dbReference>
<dbReference type="Gene3D" id="3.40.605.10">
    <property type="entry name" value="Aldehyde Dehydrogenase, Chain A, domain 1"/>
    <property type="match status" value="1"/>
</dbReference>
<comment type="similarity">
    <text evidence="1">Belongs to the aldehyde dehydrogenase family.</text>
</comment>
<evidence type="ECO:0000256" key="2">
    <source>
        <dbReference type="ARBA" id="ARBA00023002"/>
    </source>
</evidence>
<dbReference type="AlphaFoldDB" id="A0A699UQY0"/>
<feature type="non-terminal residue" evidence="5">
    <location>
        <position position="116"/>
    </location>
</feature>
<accession>A0A699UQY0</accession>
<comment type="caution">
    <text evidence="5">The sequence shown here is derived from an EMBL/GenBank/DDBJ whole genome shotgun (WGS) entry which is preliminary data.</text>
</comment>
<keyword evidence="2" id="KW-0560">Oxidoreductase</keyword>
<dbReference type="InterPro" id="IPR016161">
    <property type="entry name" value="Ald_DH/histidinol_DH"/>
</dbReference>